<dbReference type="Proteomes" id="UP000237423">
    <property type="component" value="Unassembled WGS sequence"/>
</dbReference>
<accession>A0A2S5CFX8</accession>
<gene>
    <name evidence="1" type="ORF">AADEFJLK_04589</name>
</gene>
<evidence type="ECO:0000313" key="1">
    <source>
        <dbReference type="EMBL" id="POZ49642.1"/>
    </source>
</evidence>
<protein>
    <submittedName>
        <fullName evidence="1">Uncharacterized protein</fullName>
    </submittedName>
</protein>
<evidence type="ECO:0000313" key="2">
    <source>
        <dbReference type="Proteomes" id="UP000237423"/>
    </source>
</evidence>
<sequence length="154" mass="17195">MEEAARFYCEKLTATLQVQTCKQRYLSGNFLVCKGCAVGAGHAGVKAVRVDLSHTCSRCQAQAQRLIGKKLCISCYNRQLEFKSGKNRRGNPPRIKIADVALLVVSRSLLRVYRDNVTSMAEVWVELVRRGDVEKAALPLSLTRGVPFQYDLFA</sequence>
<dbReference type="RefSeq" id="WP_215479341.1">
    <property type="nucleotide sequence ID" value="NZ_JAGVVN010000003.1"/>
</dbReference>
<dbReference type="AlphaFoldDB" id="A0A2S5CFX8"/>
<name>A0A2S5CFX8_9GAMM</name>
<comment type="caution">
    <text evidence="1">The sequence shown here is derived from an EMBL/GenBank/DDBJ whole genome shotgun (WGS) entry which is preliminary data.</text>
</comment>
<proteinExistence type="predicted"/>
<organism evidence="1 2">
    <name type="scientific">Methylovulum psychrotolerans</name>
    <dbReference type="NCBI Taxonomy" id="1704499"/>
    <lineage>
        <taxon>Bacteria</taxon>
        <taxon>Pseudomonadati</taxon>
        <taxon>Pseudomonadota</taxon>
        <taxon>Gammaproteobacteria</taxon>
        <taxon>Methylococcales</taxon>
        <taxon>Methylococcaceae</taxon>
        <taxon>Methylovulum</taxon>
    </lineage>
</organism>
<reference evidence="1 2" key="1">
    <citation type="submission" date="2017-11" db="EMBL/GenBank/DDBJ databases">
        <title>Draft Genome Sequence of Methylobacter psychrotolerans Sph1T, an Obligate Methanotroph from Low-Temperature Environments.</title>
        <authorList>
            <person name="Oshkin I.Y."/>
            <person name="Miroshnikov K."/>
            <person name="Belova S.E."/>
            <person name="Korzhenkov A."/>
            <person name="Toshchakov S.V."/>
            <person name="Dedysh S.N."/>
        </authorList>
    </citation>
    <scope>NUCLEOTIDE SEQUENCE [LARGE SCALE GENOMIC DNA]</scope>
    <source>
        <strain evidence="1 2">Sph1</strain>
    </source>
</reference>
<dbReference type="EMBL" id="PGFZ01000037">
    <property type="protein sequence ID" value="POZ49642.1"/>
    <property type="molecule type" value="Genomic_DNA"/>
</dbReference>